<protein>
    <submittedName>
        <fullName evidence="1">Uncharacterized protein</fullName>
    </submittedName>
</protein>
<evidence type="ECO:0000313" key="2">
    <source>
        <dbReference type="Proteomes" id="UP000010146"/>
    </source>
</evidence>
<evidence type="ECO:0000313" key="1">
    <source>
        <dbReference type="EMBL" id="KKC30143.1"/>
    </source>
</evidence>
<organism evidence="1 2">
    <name type="scientific">Caldanaerobacter subterraneus subsp. pacificus DSM 12653</name>
    <dbReference type="NCBI Taxonomy" id="391606"/>
    <lineage>
        <taxon>Bacteria</taxon>
        <taxon>Bacillati</taxon>
        <taxon>Bacillota</taxon>
        <taxon>Clostridia</taxon>
        <taxon>Thermoanaerobacterales</taxon>
        <taxon>Thermoanaerobacteraceae</taxon>
        <taxon>Caldanaerobacter</taxon>
    </lineage>
</organism>
<dbReference type="Proteomes" id="UP000010146">
    <property type="component" value="Unassembled WGS sequence"/>
</dbReference>
<reference evidence="1 2" key="2">
    <citation type="journal article" date="2015" name="BMC Genomics">
        <title>Analysis of three genomes within the thermophilic bacterial species Caldanaerobacter subterraneus with a focus on carbon monoxide dehydrogenase evolution and hydrolase diversity.</title>
        <authorList>
            <person name="Sant'Anna F.H."/>
            <person name="Lebedinsky A.V."/>
            <person name="Sokolova T.G."/>
            <person name="Robb F.T."/>
            <person name="Gonzalez J.M."/>
        </authorList>
    </citation>
    <scope>NUCLEOTIDE SEQUENCE [LARGE SCALE GENOMIC DNA]</scope>
    <source>
        <strain evidence="1 2">DSM 12653</strain>
    </source>
</reference>
<sequence length="33" mass="3870">MNRVYNISIKSMRGDDYDILRDSNDAGFKAYKI</sequence>
<comment type="caution">
    <text evidence="1">The sequence shown here is derived from an EMBL/GenBank/DDBJ whole genome shotgun (WGS) entry which is preliminary data.</text>
</comment>
<reference evidence="1 2" key="1">
    <citation type="submission" date="2008-07" db="EMBL/GenBank/DDBJ databases">
        <authorList>
            <person name="Gonzalez J."/>
            <person name="Sokolova T."/>
            <person name="Ferriera S."/>
            <person name="Johnson J."/>
            <person name="Kravitz S."/>
            <person name="Beeson K."/>
            <person name="Sutton G."/>
            <person name="Rogers Y.-H."/>
            <person name="Friedman R."/>
            <person name="Frazier M."/>
            <person name="Venter J.C."/>
        </authorList>
    </citation>
    <scope>NUCLEOTIDE SEQUENCE [LARGE SCALE GENOMIC DNA]</scope>
    <source>
        <strain evidence="1 2">DSM 12653</strain>
    </source>
</reference>
<name>A0A0F5PNE1_9THEO</name>
<dbReference type="EMBL" id="ABXP02000046">
    <property type="protein sequence ID" value="KKC30143.1"/>
    <property type="molecule type" value="Genomic_DNA"/>
</dbReference>
<dbReference type="AlphaFoldDB" id="A0A0F5PNE1"/>
<reference evidence="2" key="3">
    <citation type="submission" date="2015-02" db="EMBL/GenBank/DDBJ databases">
        <title>Genome analysis of three genomes within the thermophilic hydrogenogenic bacterial species Caldanaerobacter subterraneus.</title>
        <authorList>
            <person name="Sant'Anna F.H."/>
            <person name="Lebedinsky A."/>
            <person name="Sokolova T."/>
            <person name="Robb F.T."/>
            <person name="Gonzalez J.M."/>
        </authorList>
    </citation>
    <scope>NUCLEOTIDE SEQUENCE [LARGE SCALE GENOMIC DNA]</scope>
    <source>
        <strain evidence="2">DSM 12653</strain>
    </source>
</reference>
<accession>A0A0F5PNE1</accession>
<gene>
    <name evidence="1" type="ORF">CDSM653_00826</name>
</gene>
<proteinExistence type="predicted"/>